<dbReference type="Gene3D" id="1.10.287.130">
    <property type="match status" value="1"/>
</dbReference>
<dbReference type="InterPro" id="IPR005467">
    <property type="entry name" value="His_kinase_dom"/>
</dbReference>
<name>A0A327L5S8_9BRAD</name>
<comment type="catalytic activity">
    <reaction evidence="1">
        <text>ATP + protein L-histidine = ADP + protein N-phospho-L-histidine.</text>
        <dbReference type="EC" id="2.7.13.3"/>
    </reaction>
</comment>
<dbReference type="InterPro" id="IPR004358">
    <property type="entry name" value="Sig_transdc_His_kin-like_C"/>
</dbReference>
<dbReference type="Proteomes" id="UP000249130">
    <property type="component" value="Unassembled WGS sequence"/>
</dbReference>
<dbReference type="InterPro" id="IPR003594">
    <property type="entry name" value="HATPase_dom"/>
</dbReference>
<dbReference type="Pfam" id="PF00512">
    <property type="entry name" value="HisKA"/>
    <property type="match status" value="1"/>
</dbReference>
<feature type="domain" description="Histidine kinase" evidence="6">
    <location>
        <begin position="346"/>
        <end position="563"/>
    </location>
</feature>
<evidence type="ECO:0000256" key="5">
    <source>
        <dbReference type="SAM" id="Phobius"/>
    </source>
</evidence>
<keyword evidence="9" id="KW-1185">Reference proteome</keyword>
<dbReference type="PANTHER" id="PTHR43065:SF49">
    <property type="entry name" value="HISTIDINE KINASE"/>
    <property type="match status" value="1"/>
</dbReference>
<dbReference type="EMBL" id="NPEX01000016">
    <property type="protein sequence ID" value="RAI45405.1"/>
    <property type="molecule type" value="Genomic_DNA"/>
</dbReference>
<dbReference type="PANTHER" id="PTHR43065">
    <property type="entry name" value="SENSOR HISTIDINE KINASE"/>
    <property type="match status" value="1"/>
</dbReference>
<dbReference type="SUPFAM" id="SSF52172">
    <property type="entry name" value="CheY-like"/>
    <property type="match status" value="1"/>
</dbReference>
<dbReference type="PRINTS" id="PR00344">
    <property type="entry name" value="BCTRLSENSOR"/>
</dbReference>
<evidence type="ECO:0000256" key="2">
    <source>
        <dbReference type="ARBA" id="ARBA00012438"/>
    </source>
</evidence>
<evidence type="ECO:0000256" key="1">
    <source>
        <dbReference type="ARBA" id="ARBA00000085"/>
    </source>
</evidence>
<dbReference type="CDD" id="cd12915">
    <property type="entry name" value="PDC2_DGC_like"/>
    <property type="match status" value="1"/>
</dbReference>
<dbReference type="PROSITE" id="PS50109">
    <property type="entry name" value="HIS_KIN"/>
    <property type="match status" value="1"/>
</dbReference>
<evidence type="ECO:0000313" key="9">
    <source>
        <dbReference type="Proteomes" id="UP000249130"/>
    </source>
</evidence>
<dbReference type="InterPro" id="IPR001789">
    <property type="entry name" value="Sig_transdc_resp-reg_receiver"/>
</dbReference>
<keyword evidence="5" id="KW-0472">Membrane</keyword>
<dbReference type="GO" id="GO:0000155">
    <property type="term" value="F:phosphorelay sensor kinase activity"/>
    <property type="evidence" value="ECO:0007669"/>
    <property type="project" value="InterPro"/>
</dbReference>
<dbReference type="PROSITE" id="PS50110">
    <property type="entry name" value="RESPONSE_REGULATORY"/>
    <property type="match status" value="1"/>
</dbReference>
<comment type="caution">
    <text evidence="8">The sequence shown here is derived from an EMBL/GenBank/DDBJ whole genome shotgun (WGS) entry which is preliminary data.</text>
</comment>
<protein>
    <recommendedName>
        <fullName evidence="2">histidine kinase</fullName>
        <ecNumber evidence="2">2.7.13.3</ecNumber>
    </recommendedName>
</protein>
<dbReference type="InterPro" id="IPR011006">
    <property type="entry name" value="CheY-like_superfamily"/>
</dbReference>
<evidence type="ECO:0000259" key="7">
    <source>
        <dbReference type="PROSITE" id="PS50110"/>
    </source>
</evidence>
<dbReference type="SUPFAM" id="SSF55874">
    <property type="entry name" value="ATPase domain of HSP90 chaperone/DNA topoisomerase II/histidine kinase"/>
    <property type="match status" value="1"/>
</dbReference>
<feature type="transmembrane region" description="Helical" evidence="5">
    <location>
        <begin position="12"/>
        <end position="35"/>
    </location>
</feature>
<dbReference type="CDD" id="cd12914">
    <property type="entry name" value="PDC1_DGC_like"/>
    <property type="match status" value="1"/>
</dbReference>
<dbReference type="Gene3D" id="3.30.450.20">
    <property type="entry name" value="PAS domain"/>
    <property type="match status" value="2"/>
</dbReference>
<dbReference type="SMART" id="SM00448">
    <property type="entry name" value="REC"/>
    <property type="match status" value="1"/>
</dbReference>
<reference evidence="8 9" key="1">
    <citation type="submission" date="2017-07" db="EMBL/GenBank/DDBJ databases">
        <title>Draft Genome Sequences of Select Purple Nonsulfur Bacteria.</title>
        <authorList>
            <person name="Lasarre B."/>
            <person name="Mckinlay J.B."/>
        </authorList>
    </citation>
    <scope>NUCLEOTIDE SEQUENCE [LARGE SCALE GENOMIC DNA]</scope>
    <source>
        <strain evidence="8 9">DSM 5909</strain>
    </source>
</reference>
<dbReference type="InterPro" id="IPR054327">
    <property type="entry name" value="His-kinase-like_sensor"/>
</dbReference>
<dbReference type="InterPro" id="IPR003661">
    <property type="entry name" value="HisK_dim/P_dom"/>
</dbReference>
<feature type="modified residue" description="4-aspartylphosphate" evidence="4">
    <location>
        <position position="634"/>
    </location>
</feature>
<dbReference type="EC" id="2.7.13.3" evidence="2"/>
<evidence type="ECO:0000313" key="8">
    <source>
        <dbReference type="EMBL" id="RAI45405.1"/>
    </source>
</evidence>
<dbReference type="SMART" id="SM00387">
    <property type="entry name" value="HATPase_c"/>
    <property type="match status" value="1"/>
</dbReference>
<dbReference type="Pfam" id="PF22588">
    <property type="entry name" value="dCache_1_like"/>
    <property type="match status" value="1"/>
</dbReference>
<dbReference type="Gene3D" id="3.40.50.2300">
    <property type="match status" value="1"/>
</dbReference>
<dbReference type="InterPro" id="IPR036097">
    <property type="entry name" value="HisK_dim/P_sf"/>
</dbReference>
<dbReference type="Pfam" id="PF00072">
    <property type="entry name" value="Response_reg"/>
    <property type="match status" value="1"/>
</dbReference>
<dbReference type="OrthoDB" id="9796100at2"/>
<keyword evidence="3 4" id="KW-0597">Phosphoprotein</keyword>
<dbReference type="AlphaFoldDB" id="A0A327L5S8"/>
<accession>A0A327L5S8</accession>
<dbReference type="InterPro" id="IPR036890">
    <property type="entry name" value="HATPase_C_sf"/>
</dbReference>
<evidence type="ECO:0000259" key="6">
    <source>
        <dbReference type="PROSITE" id="PS50109"/>
    </source>
</evidence>
<feature type="domain" description="Response regulatory" evidence="7">
    <location>
        <begin position="584"/>
        <end position="697"/>
    </location>
</feature>
<dbReference type="SUPFAM" id="SSF47384">
    <property type="entry name" value="Homodimeric domain of signal transducing histidine kinase"/>
    <property type="match status" value="1"/>
</dbReference>
<keyword evidence="5" id="KW-0812">Transmembrane</keyword>
<dbReference type="Pfam" id="PF02518">
    <property type="entry name" value="HATPase_c"/>
    <property type="match status" value="1"/>
</dbReference>
<dbReference type="Gene3D" id="3.30.565.10">
    <property type="entry name" value="Histidine kinase-like ATPase, C-terminal domain"/>
    <property type="match status" value="1"/>
</dbReference>
<gene>
    <name evidence="8" type="ORF">CH341_03965</name>
</gene>
<evidence type="ECO:0000256" key="4">
    <source>
        <dbReference type="PROSITE-ProRule" id="PRU00169"/>
    </source>
</evidence>
<dbReference type="SMART" id="SM00388">
    <property type="entry name" value="HisKA"/>
    <property type="match status" value="1"/>
</dbReference>
<sequence length="706" mass="76649">MVSARRGTLRLLRALMVGAVVVPATLFLYVAWVSWGAIQEITDDRLVRSLDVLHEHALKVLTTGKLILNELVDSVAGSTSEQVGAREPELHRRMKRMADLLPQVQSIWVIGRDGLPLANSYFVPAPRSASLADRDFFAAQVPADIGTYVSSVFIPRLIEGPAFFSLSRRFNGPSGAFEGIASVSMLPNDFEKFYQEIARGHGEVYALMRDDGSFLARYPGGPFASAKLPPASLFFREIKAATYRGLYSGVSQIDGVERRVGYRRVEGFPIYVIASVDLALVRAEWLSALGGHLVFGLPATLLLLWVLWVAHQRTAGLYAEALRREAAEKALRHSQRLEAVGRLTGGVAHDFNNLLMVISGSAERLKRTVQGEKETRLVEMITTAAKRGETLTRQLLSFSRQQAVSPQSIDLTRRMPELSELIRRSLADEVEVAIDVPDRSCPVKVDPSEFEVAVLNICVNARDAMPNGGRLTVTVHDAVMDEPGDGLTGAFVVLDFTDTGTGIPPDVLPRVFEPFFTTKDTAKGTGLGLSQVYGFARQAGGDVRIDSRVGVGTTVTLLLPRVALEPVAAEPPVERTAVAAGRNTVMVVEDNLAVADVCRSYLDQLGYDVTFAASPRDALTALSGQHRIDLVLSDILMPGGMSGVDLARELRTLQPALPIVLMTGFSDRAGDVARDGFPVLRKPFDIDALQRELAAALAHRHGPAAA</sequence>
<proteinExistence type="predicted"/>
<evidence type="ECO:0000256" key="3">
    <source>
        <dbReference type="ARBA" id="ARBA00022553"/>
    </source>
</evidence>
<organism evidence="8 9">
    <name type="scientific">Rhodoplanes roseus</name>
    <dbReference type="NCBI Taxonomy" id="29409"/>
    <lineage>
        <taxon>Bacteria</taxon>
        <taxon>Pseudomonadati</taxon>
        <taxon>Pseudomonadota</taxon>
        <taxon>Alphaproteobacteria</taxon>
        <taxon>Hyphomicrobiales</taxon>
        <taxon>Nitrobacteraceae</taxon>
        <taxon>Rhodoplanes</taxon>
    </lineage>
</organism>
<dbReference type="CDD" id="cd00082">
    <property type="entry name" value="HisKA"/>
    <property type="match status" value="1"/>
</dbReference>
<keyword evidence="5" id="KW-1133">Transmembrane helix</keyword>